<gene>
    <name evidence="2" type="ORF">GPUH_LOCUS23296</name>
</gene>
<dbReference type="Proteomes" id="UP000271098">
    <property type="component" value="Unassembled WGS sequence"/>
</dbReference>
<evidence type="ECO:0000313" key="3">
    <source>
        <dbReference type="Proteomes" id="UP000271098"/>
    </source>
</evidence>
<proteinExistence type="predicted"/>
<evidence type="ECO:0000313" key="2">
    <source>
        <dbReference type="EMBL" id="VDN41269.1"/>
    </source>
</evidence>
<dbReference type="EMBL" id="UYRT01097418">
    <property type="protein sequence ID" value="VDN41269.1"/>
    <property type="molecule type" value="Genomic_DNA"/>
</dbReference>
<reference evidence="4" key="1">
    <citation type="submission" date="2016-06" db="UniProtKB">
        <authorList>
            <consortium name="WormBaseParasite"/>
        </authorList>
    </citation>
    <scope>IDENTIFICATION</scope>
</reference>
<dbReference type="Gene3D" id="1.10.10.60">
    <property type="entry name" value="Homeodomain-like"/>
    <property type="match status" value="1"/>
</dbReference>
<dbReference type="AlphaFoldDB" id="A0A183EQQ8"/>
<evidence type="ECO:0000313" key="4">
    <source>
        <dbReference type="WBParaSite" id="GPUH_0002332901-mRNA-1"/>
    </source>
</evidence>
<feature type="region of interest" description="Disordered" evidence="1">
    <location>
        <begin position="39"/>
        <end position="70"/>
    </location>
</feature>
<organism evidence="4">
    <name type="scientific">Gongylonema pulchrum</name>
    <dbReference type="NCBI Taxonomy" id="637853"/>
    <lineage>
        <taxon>Eukaryota</taxon>
        <taxon>Metazoa</taxon>
        <taxon>Ecdysozoa</taxon>
        <taxon>Nematoda</taxon>
        <taxon>Chromadorea</taxon>
        <taxon>Rhabditida</taxon>
        <taxon>Spirurina</taxon>
        <taxon>Spiruromorpha</taxon>
        <taxon>Spiruroidea</taxon>
        <taxon>Gongylonematidae</taxon>
        <taxon>Gongylonema</taxon>
    </lineage>
</organism>
<sequence>MRQLGRIIDGKKSFIGTKYCSKMSYKRICFKVWFKNRRAKDRKQKRELDTKDGKGQKMSASDESDYDVSDDDDHCIKAKKQRISGKLTHDVKKELKTSTA</sequence>
<protein>
    <submittedName>
        <fullName evidence="4">Homeobox domain-containing protein</fullName>
    </submittedName>
</protein>
<accession>A0A183EQQ8</accession>
<feature type="compositionally biased region" description="Basic and acidic residues" evidence="1">
    <location>
        <begin position="44"/>
        <end position="55"/>
    </location>
</feature>
<keyword evidence="3" id="KW-1185">Reference proteome</keyword>
<evidence type="ECO:0000256" key="1">
    <source>
        <dbReference type="SAM" id="MobiDB-lite"/>
    </source>
</evidence>
<reference evidence="2 3" key="2">
    <citation type="submission" date="2018-11" db="EMBL/GenBank/DDBJ databases">
        <authorList>
            <consortium name="Pathogen Informatics"/>
        </authorList>
    </citation>
    <scope>NUCLEOTIDE SEQUENCE [LARGE SCALE GENOMIC DNA]</scope>
</reference>
<dbReference type="WBParaSite" id="GPUH_0002332901-mRNA-1">
    <property type="protein sequence ID" value="GPUH_0002332901-mRNA-1"/>
    <property type="gene ID" value="GPUH_0002332901"/>
</dbReference>
<name>A0A183EQQ8_9BILA</name>